<keyword evidence="3" id="KW-0238">DNA-binding</keyword>
<dbReference type="Pfam" id="PF03466">
    <property type="entry name" value="LysR_substrate"/>
    <property type="match status" value="1"/>
</dbReference>
<dbReference type="InterPro" id="IPR050950">
    <property type="entry name" value="HTH-type_LysR_regulators"/>
</dbReference>
<evidence type="ECO:0000259" key="5">
    <source>
        <dbReference type="PROSITE" id="PS50931"/>
    </source>
</evidence>
<evidence type="ECO:0000256" key="4">
    <source>
        <dbReference type="ARBA" id="ARBA00023163"/>
    </source>
</evidence>
<evidence type="ECO:0000256" key="2">
    <source>
        <dbReference type="ARBA" id="ARBA00023015"/>
    </source>
</evidence>
<dbReference type="PANTHER" id="PTHR30419:SF2">
    <property type="entry name" value="LYSR FAMILY TRANSCRIPTIONAL REGULATOR"/>
    <property type="match status" value="1"/>
</dbReference>
<reference evidence="6 7" key="1">
    <citation type="submission" date="2019-01" db="EMBL/GenBank/DDBJ databases">
        <authorList>
            <person name="Chen W.-M."/>
        </authorList>
    </citation>
    <scope>NUCLEOTIDE SEQUENCE [LARGE SCALE GENOMIC DNA]</scope>
    <source>
        <strain evidence="6 7">CCP-6</strain>
    </source>
</reference>
<dbReference type="GO" id="GO:0003700">
    <property type="term" value="F:DNA-binding transcription factor activity"/>
    <property type="evidence" value="ECO:0007669"/>
    <property type="project" value="InterPro"/>
</dbReference>
<comment type="similarity">
    <text evidence="1">Belongs to the LysR transcriptional regulatory family.</text>
</comment>
<dbReference type="Gene3D" id="1.10.10.10">
    <property type="entry name" value="Winged helix-like DNA-binding domain superfamily/Winged helix DNA-binding domain"/>
    <property type="match status" value="1"/>
</dbReference>
<dbReference type="GO" id="GO:0003677">
    <property type="term" value="F:DNA binding"/>
    <property type="evidence" value="ECO:0007669"/>
    <property type="project" value="UniProtKB-KW"/>
</dbReference>
<dbReference type="InterPro" id="IPR000847">
    <property type="entry name" value="LysR_HTH_N"/>
</dbReference>
<dbReference type="Gene3D" id="3.40.190.290">
    <property type="match status" value="1"/>
</dbReference>
<keyword evidence="7" id="KW-1185">Reference proteome</keyword>
<dbReference type="Proteomes" id="UP000282957">
    <property type="component" value="Unassembled WGS sequence"/>
</dbReference>
<dbReference type="SUPFAM" id="SSF46785">
    <property type="entry name" value="Winged helix' DNA-binding domain"/>
    <property type="match status" value="1"/>
</dbReference>
<dbReference type="OrthoDB" id="9785974at2"/>
<evidence type="ECO:0000256" key="3">
    <source>
        <dbReference type="ARBA" id="ARBA00023125"/>
    </source>
</evidence>
<sequence length="292" mass="30844">MHLDLTDLRLFLLVAEAGSITGGADRAGLALASASARLRGMEDQAGLALLERGRRGVTPTPAGRALLVHARTMLAQLDRLRGEMGEFAAGLRGHVRLLANTAASTEILPDLLAGFLAANPSLDVELQDRTSPAVAQAVAEGSAELGIAADHADFSGLERHFFRDDRLVLVTPPGHPLAGRGALPFAECLAEEFIGLAGDTALHLHVLGHAQRAGRPLRMRARVEGVDGVCRIVSQGVGVAVVPERSAARWPALAAVRLADPWAERRLHLVTRAGATLTPPARRLADHLLTAR</sequence>
<evidence type="ECO:0000313" key="7">
    <source>
        <dbReference type="Proteomes" id="UP000282957"/>
    </source>
</evidence>
<dbReference type="PROSITE" id="PS50931">
    <property type="entry name" value="HTH_LYSR"/>
    <property type="match status" value="1"/>
</dbReference>
<protein>
    <submittedName>
        <fullName evidence="6">LysR family transcriptional regulator</fullName>
    </submittedName>
</protein>
<keyword evidence="4" id="KW-0804">Transcription</keyword>
<dbReference type="GO" id="GO:0005829">
    <property type="term" value="C:cytosol"/>
    <property type="evidence" value="ECO:0007669"/>
    <property type="project" value="TreeGrafter"/>
</dbReference>
<organism evidence="6 7">
    <name type="scientific">Rhodovarius crocodyli</name>
    <dbReference type="NCBI Taxonomy" id="1979269"/>
    <lineage>
        <taxon>Bacteria</taxon>
        <taxon>Pseudomonadati</taxon>
        <taxon>Pseudomonadota</taxon>
        <taxon>Alphaproteobacteria</taxon>
        <taxon>Acetobacterales</taxon>
        <taxon>Roseomonadaceae</taxon>
        <taxon>Rhodovarius</taxon>
    </lineage>
</organism>
<dbReference type="InterPro" id="IPR005119">
    <property type="entry name" value="LysR_subst-bd"/>
</dbReference>
<gene>
    <name evidence="6" type="ORF">EOD42_04335</name>
</gene>
<dbReference type="InterPro" id="IPR036388">
    <property type="entry name" value="WH-like_DNA-bd_sf"/>
</dbReference>
<keyword evidence="2" id="KW-0805">Transcription regulation</keyword>
<name>A0A437MPW5_9PROT</name>
<evidence type="ECO:0000313" key="6">
    <source>
        <dbReference type="EMBL" id="RVT99682.1"/>
    </source>
</evidence>
<dbReference type="EMBL" id="SACL01000001">
    <property type="protein sequence ID" value="RVT99682.1"/>
    <property type="molecule type" value="Genomic_DNA"/>
</dbReference>
<accession>A0A437MPW5</accession>
<dbReference type="CDD" id="cd08421">
    <property type="entry name" value="PBP2_LTTR_like_1"/>
    <property type="match status" value="1"/>
</dbReference>
<dbReference type="InterPro" id="IPR036390">
    <property type="entry name" value="WH_DNA-bd_sf"/>
</dbReference>
<dbReference type="Pfam" id="PF00126">
    <property type="entry name" value="HTH_1"/>
    <property type="match status" value="1"/>
</dbReference>
<dbReference type="AlphaFoldDB" id="A0A437MPW5"/>
<dbReference type="PANTHER" id="PTHR30419">
    <property type="entry name" value="HTH-TYPE TRANSCRIPTIONAL REGULATOR YBHD"/>
    <property type="match status" value="1"/>
</dbReference>
<comment type="caution">
    <text evidence="6">The sequence shown here is derived from an EMBL/GenBank/DDBJ whole genome shotgun (WGS) entry which is preliminary data.</text>
</comment>
<evidence type="ECO:0000256" key="1">
    <source>
        <dbReference type="ARBA" id="ARBA00009437"/>
    </source>
</evidence>
<proteinExistence type="inferred from homology"/>
<dbReference type="SUPFAM" id="SSF53850">
    <property type="entry name" value="Periplasmic binding protein-like II"/>
    <property type="match status" value="1"/>
</dbReference>
<feature type="domain" description="HTH lysR-type" evidence="5">
    <location>
        <begin position="3"/>
        <end position="60"/>
    </location>
</feature>